<evidence type="ECO:0000313" key="2">
    <source>
        <dbReference type="Proteomes" id="UP000585474"/>
    </source>
</evidence>
<gene>
    <name evidence="1" type="ORF">Acr_06g0005850</name>
</gene>
<sequence length="107" mass="11450">MGSHQAVSTELARATLRVLVRSPEPKYCSSSPLGEVEHLGSLSPPESSLYMETAPCEILSFTTPTIAGYSPDGNLSNYVSYISEISFHTHPSGDLAVIHGHGPLPRL</sequence>
<dbReference type="EMBL" id="BJWL01000006">
    <property type="protein sequence ID" value="GFY88645.1"/>
    <property type="molecule type" value="Genomic_DNA"/>
</dbReference>
<keyword evidence="2" id="KW-1185">Reference proteome</keyword>
<reference evidence="1 2" key="1">
    <citation type="submission" date="2019-07" db="EMBL/GenBank/DDBJ databases">
        <title>De Novo Assembly of kiwifruit Actinidia rufa.</title>
        <authorList>
            <person name="Sugita-Konishi S."/>
            <person name="Sato K."/>
            <person name="Mori E."/>
            <person name="Abe Y."/>
            <person name="Kisaki G."/>
            <person name="Hamano K."/>
            <person name="Suezawa K."/>
            <person name="Otani M."/>
            <person name="Fukuda T."/>
            <person name="Manabe T."/>
            <person name="Gomi K."/>
            <person name="Tabuchi M."/>
            <person name="Akimitsu K."/>
            <person name="Kataoka I."/>
        </authorList>
    </citation>
    <scope>NUCLEOTIDE SEQUENCE [LARGE SCALE GENOMIC DNA]</scope>
    <source>
        <strain evidence="2">cv. Fuchu</strain>
    </source>
</reference>
<accession>A0A7J0EQ80</accession>
<organism evidence="1 2">
    <name type="scientific">Actinidia rufa</name>
    <dbReference type="NCBI Taxonomy" id="165716"/>
    <lineage>
        <taxon>Eukaryota</taxon>
        <taxon>Viridiplantae</taxon>
        <taxon>Streptophyta</taxon>
        <taxon>Embryophyta</taxon>
        <taxon>Tracheophyta</taxon>
        <taxon>Spermatophyta</taxon>
        <taxon>Magnoliopsida</taxon>
        <taxon>eudicotyledons</taxon>
        <taxon>Gunneridae</taxon>
        <taxon>Pentapetalae</taxon>
        <taxon>asterids</taxon>
        <taxon>Ericales</taxon>
        <taxon>Actinidiaceae</taxon>
        <taxon>Actinidia</taxon>
    </lineage>
</organism>
<protein>
    <submittedName>
        <fullName evidence="1">Uncharacterized protein</fullName>
    </submittedName>
</protein>
<dbReference type="Proteomes" id="UP000585474">
    <property type="component" value="Unassembled WGS sequence"/>
</dbReference>
<evidence type="ECO:0000313" key="1">
    <source>
        <dbReference type="EMBL" id="GFY88645.1"/>
    </source>
</evidence>
<proteinExistence type="predicted"/>
<dbReference type="AlphaFoldDB" id="A0A7J0EQ80"/>
<name>A0A7J0EQ80_9ERIC</name>
<comment type="caution">
    <text evidence="1">The sequence shown here is derived from an EMBL/GenBank/DDBJ whole genome shotgun (WGS) entry which is preliminary data.</text>
</comment>